<dbReference type="AlphaFoldDB" id="A0A5K7ZJJ6"/>
<dbReference type="GO" id="GO:0006950">
    <property type="term" value="P:response to stress"/>
    <property type="evidence" value="ECO:0007669"/>
    <property type="project" value="TreeGrafter"/>
</dbReference>
<dbReference type="InterPro" id="IPR000835">
    <property type="entry name" value="HTH_MarR-typ"/>
</dbReference>
<dbReference type="PANTHER" id="PTHR33164">
    <property type="entry name" value="TRANSCRIPTIONAL REGULATOR, MARR FAMILY"/>
    <property type="match status" value="1"/>
</dbReference>
<gene>
    <name evidence="2" type="ORF">DSCO28_16170</name>
</gene>
<dbReference type="PANTHER" id="PTHR33164:SF43">
    <property type="entry name" value="HTH-TYPE TRANSCRIPTIONAL REPRESSOR YETL"/>
    <property type="match status" value="1"/>
</dbReference>
<dbReference type="InterPro" id="IPR036390">
    <property type="entry name" value="WH_DNA-bd_sf"/>
</dbReference>
<organism evidence="2 3">
    <name type="scientific">Desulfosarcina ovata subsp. sediminis</name>
    <dbReference type="NCBI Taxonomy" id="885957"/>
    <lineage>
        <taxon>Bacteria</taxon>
        <taxon>Pseudomonadati</taxon>
        <taxon>Thermodesulfobacteriota</taxon>
        <taxon>Desulfobacteria</taxon>
        <taxon>Desulfobacterales</taxon>
        <taxon>Desulfosarcinaceae</taxon>
        <taxon>Desulfosarcina</taxon>
    </lineage>
</organism>
<dbReference type="GO" id="GO:0003700">
    <property type="term" value="F:DNA-binding transcription factor activity"/>
    <property type="evidence" value="ECO:0007669"/>
    <property type="project" value="InterPro"/>
</dbReference>
<dbReference type="InterPro" id="IPR036388">
    <property type="entry name" value="WH-like_DNA-bd_sf"/>
</dbReference>
<dbReference type="SMART" id="SM00347">
    <property type="entry name" value="HTH_MARR"/>
    <property type="match status" value="1"/>
</dbReference>
<proteinExistence type="predicted"/>
<reference evidence="2 3" key="1">
    <citation type="submission" date="2019-11" db="EMBL/GenBank/DDBJ databases">
        <title>Comparative genomics of hydrocarbon-degrading Desulfosarcina strains.</title>
        <authorList>
            <person name="Watanabe M."/>
            <person name="Kojima H."/>
            <person name="Fukui M."/>
        </authorList>
    </citation>
    <scope>NUCLEOTIDE SEQUENCE [LARGE SCALE GENOMIC DNA]</scope>
    <source>
        <strain evidence="2 3">28bB2T</strain>
    </source>
</reference>
<evidence type="ECO:0000259" key="1">
    <source>
        <dbReference type="SMART" id="SM00347"/>
    </source>
</evidence>
<evidence type="ECO:0000313" key="2">
    <source>
        <dbReference type="EMBL" id="BBO81051.1"/>
    </source>
</evidence>
<dbReference type="SUPFAM" id="SSF46785">
    <property type="entry name" value="Winged helix' DNA-binding domain"/>
    <property type="match status" value="1"/>
</dbReference>
<protein>
    <recommendedName>
        <fullName evidence="1">HTH marR-type domain-containing protein</fullName>
    </recommendedName>
</protein>
<feature type="domain" description="HTH marR-type" evidence="1">
    <location>
        <begin position="30"/>
        <end position="130"/>
    </location>
</feature>
<evidence type="ECO:0000313" key="3">
    <source>
        <dbReference type="Proteomes" id="UP000425960"/>
    </source>
</evidence>
<dbReference type="RefSeq" id="WP_155321854.1">
    <property type="nucleotide sequence ID" value="NZ_AP021876.1"/>
</dbReference>
<dbReference type="KEGG" id="dov:DSCO28_16170"/>
<dbReference type="InterPro" id="IPR039422">
    <property type="entry name" value="MarR/SlyA-like"/>
</dbReference>
<sequence>MKEEENIIEKAKYILLTSRAIIAYCKQEKRVRNRGDGTFINLQIFDFVKQHAPVGVHEIAEYLNVSKAYTSTMISELVERDLLVRKRNRNDKRKCTITIAPNAHKRIESMEAEILFPIDELVKNIGKAKTRKWIELLRQIESEIERLKGKDEYAITVDRIERTTMELPDSRN</sequence>
<accession>A0A5K7ZJJ6</accession>
<dbReference type="Pfam" id="PF12802">
    <property type="entry name" value="MarR_2"/>
    <property type="match status" value="1"/>
</dbReference>
<name>A0A5K7ZJJ6_9BACT</name>
<dbReference type="Proteomes" id="UP000425960">
    <property type="component" value="Chromosome"/>
</dbReference>
<dbReference type="Gene3D" id="1.10.10.10">
    <property type="entry name" value="Winged helix-like DNA-binding domain superfamily/Winged helix DNA-binding domain"/>
    <property type="match status" value="1"/>
</dbReference>
<dbReference type="EMBL" id="AP021876">
    <property type="protein sequence ID" value="BBO81051.1"/>
    <property type="molecule type" value="Genomic_DNA"/>
</dbReference>